<dbReference type="Proteomes" id="UP000826014">
    <property type="component" value="Chromosome"/>
</dbReference>
<name>A0ABX8UZV6_9BACT</name>
<keyword evidence="9" id="KW-1185">Reference proteome</keyword>
<dbReference type="PANTHER" id="PTHR19836:SF19">
    <property type="entry name" value="SMALL RIBOSOMAL SUBUNIT PROTEIN US14M"/>
    <property type="match status" value="1"/>
</dbReference>
<dbReference type="HAMAP" id="MF_00537">
    <property type="entry name" value="Ribosomal_uS14_1"/>
    <property type="match status" value="1"/>
</dbReference>
<evidence type="ECO:0000256" key="2">
    <source>
        <dbReference type="ARBA" id="ARBA00009083"/>
    </source>
</evidence>
<evidence type="ECO:0000256" key="1">
    <source>
        <dbReference type="ARBA" id="ARBA00003686"/>
    </source>
</evidence>
<comment type="subunit">
    <text evidence="6 7">Part of the 30S ribosomal subunit. Contacts proteins S3 and S10.</text>
</comment>
<dbReference type="SUPFAM" id="SSF57716">
    <property type="entry name" value="Glucocorticoid receptor-like (DNA-binding domain)"/>
    <property type="match status" value="1"/>
</dbReference>
<keyword evidence="7" id="KW-0699">rRNA-binding</keyword>
<keyword evidence="3 7" id="KW-0689">Ribosomal protein</keyword>
<protein>
    <recommendedName>
        <fullName evidence="5 7">Small ribosomal subunit protein uS14</fullName>
    </recommendedName>
</protein>
<evidence type="ECO:0000313" key="9">
    <source>
        <dbReference type="Proteomes" id="UP000826014"/>
    </source>
</evidence>
<evidence type="ECO:0000313" key="8">
    <source>
        <dbReference type="EMBL" id="QYF48441.1"/>
    </source>
</evidence>
<sequence>MATKSSIAKQKKREKLVSLKWNKRQELKKIIVDMDKSDEERLAAKIALNKMPRNSSPVRLRNRCQFTGRARGYLRRFKMSRLCFREMANFGLIPGLVKASW</sequence>
<keyword evidence="7" id="KW-0694">RNA-binding</keyword>
<organism evidence="8 9">
    <name type="scientific">Candidatus Rhabdochlamydia oedothoracis</name>
    <dbReference type="NCBI Taxonomy" id="2720720"/>
    <lineage>
        <taxon>Bacteria</taxon>
        <taxon>Pseudomonadati</taxon>
        <taxon>Chlamydiota</taxon>
        <taxon>Chlamydiia</taxon>
        <taxon>Parachlamydiales</taxon>
        <taxon>Candidatus Rhabdochlamydiaceae</taxon>
        <taxon>Candidatus Rhabdochlamydia</taxon>
    </lineage>
</organism>
<dbReference type="PROSITE" id="PS00527">
    <property type="entry name" value="RIBOSOMAL_S14"/>
    <property type="match status" value="1"/>
</dbReference>
<gene>
    <name evidence="7" type="primary">rpsN</name>
    <name evidence="8" type="ORF">RHABOEDO_000602</name>
</gene>
<keyword evidence="4 7" id="KW-0687">Ribonucleoprotein</keyword>
<dbReference type="EMBL" id="CP075587">
    <property type="protein sequence ID" value="QYF48441.1"/>
    <property type="molecule type" value="Genomic_DNA"/>
</dbReference>
<evidence type="ECO:0000256" key="6">
    <source>
        <dbReference type="ARBA" id="ARBA00047110"/>
    </source>
</evidence>
<dbReference type="Pfam" id="PF00253">
    <property type="entry name" value="Ribosomal_S14"/>
    <property type="match status" value="1"/>
</dbReference>
<dbReference type="InterPro" id="IPR023036">
    <property type="entry name" value="Ribosomal_uS14_bac/plastid"/>
</dbReference>
<evidence type="ECO:0000256" key="5">
    <source>
        <dbReference type="ARBA" id="ARBA00035167"/>
    </source>
</evidence>
<dbReference type="Gene3D" id="1.10.287.1480">
    <property type="match status" value="1"/>
</dbReference>
<evidence type="ECO:0000256" key="3">
    <source>
        <dbReference type="ARBA" id="ARBA00022980"/>
    </source>
</evidence>
<evidence type="ECO:0000256" key="4">
    <source>
        <dbReference type="ARBA" id="ARBA00023274"/>
    </source>
</evidence>
<dbReference type="PANTHER" id="PTHR19836">
    <property type="entry name" value="30S RIBOSOMAL PROTEIN S14"/>
    <property type="match status" value="1"/>
</dbReference>
<dbReference type="RefSeq" id="WP_215217540.1">
    <property type="nucleotide sequence ID" value="NZ_CP075587.1"/>
</dbReference>
<dbReference type="InterPro" id="IPR001209">
    <property type="entry name" value="Ribosomal_uS14"/>
</dbReference>
<reference evidence="8 9" key="1">
    <citation type="journal article" date="2022" name="bioRxiv">
        <title>Ecology and evolution of chlamydial symbionts of arthropods.</title>
        <authorList>
            <person name="Halter T."/>
            <person name="Koestlbacher S."/>
            <person name="Collingro A."/>
            <person name="Sixt B.S."/>
            <person name="Toenshoff E.R."/>
            <person name="Hendrickx F."/>
            <person name="Kostanjsek R."/>
            <person name="Horn M."/>
        </authorList>
    </citation>
    <scope>NUCLEOTIDE SEQUENCE [LARGE SCALE GENOMIC DNA]</scope>
    <source>
        <strain evidence="8">W744xW776</strain>
    </source>
</reference>
<evidence type="ECO:0000256" key="7">
    <source>
        <dbReference type="HAMAP-Rule" id="MF_00537"/>
    </source>
</evidence>
<comment type="similarity">
    <text evidence="2 7">Belongs to the universal ribosomal protein uS14 family.</text>
</comment>
<proteinExistence type="inferred from homology"/>
<dbReference type="GO" id="GO:0005840">
    <property type="term" value="C:ribosome"/>
    <property type="evidence" value="ECO:0007669"/>
    <property type="project" value="UniProtKB-KW"/>
</dbReference>
<comment type="function">
    <text evidence="1 7">Binds 16S rRNA, required for the assembly of 30S particles and may also be responsible for determining the conformation of the 16S rRNA at the A site.</text>
</comment>
<accession>A0ABX8UZV6</accession>
<dbReference type="InterPro" id="IPR018271">
    <property type="entry name" value="Ribosomal_uS14_CS"/>
</dbReference>
<dbReference type="NCBIfam" id="NF006477">
    <property type="entry name" value="PRK08881.1"/>
    <property type="match status" value="1"/>
</dbReference>